<dbReference type="GeneID" id="105360981"/>
<dbReference type="SUPFAM" id="SSF101353">
    <property type="entry name" value="Putative anticodon-binding domain of alanyl-tRNA synthetase (AlaRS)"/>
    <property type="match status" value="1"/>
</dbReference>
<dbReference type="GO" id="GO:0004813">
    <property type="term" value="F:alanine-tRNA ligase activity"/>
    <property type="evidence" value="ECO:0007669"/>
    <property type="project" value="UniProtKB-UniRule"/>
</dbReference>
<evidence type="ECO:0000256" key="15">
    <source>
        <dbReference type="HAMAP-Rule" id="MF_03133"/>
    </source>
</evidence>
<keyword evidence="4 15" id="KW-0820">tRNA-binding</keyword>
<keyword evidence="10 15" id="KW-0694">RNA-binding</keyword>
<evidence type="ECO:0000256" key="8">
    <source>
        <dbReference type="ARBA" id="ARBA00022833"/>
    </source>
</evidence>
<dbReference type="AlphaFoldDB" id="A0AAJ6YE14"/>
<dbReference type="InterPro" id="IPR023033">
    <property type="entry name" value="Ala_tRNA_ligase_euk/bac"/>
</dbReference>
<evidence type="ECO:0000256" key="7">
    <source>
        <dbReference type="ARBA" id="ARBA00022741"/>
    </source>
</evidence>
<dbReference type="GO" id="GO:0002161">
    <property type="term" value="F:aminoacyl-tRNA deacylase activity"/>
    <property type="evidence" value="ECO:0007669"/>
    <property type="project" value="TreeGrafter"/>
</dbReference>
<dbReference type="InterPro" id="IPR050058">
    <property type="entry name" value="Ala-tRNA_ligase"/>
</dbReference>
<dbReference type="EC" id="6.1.1.7" evidence="2"/>
<evidence type="ECO:0000256" key="1">
    <source>
        <dbReference type="ARBA" id="ARBA00008429"/>
    </source>
</evidence>
<dbReference type="FunFam" id="3.30.980.10:FF:000004">
    <property type="entry name" value="Alanine--tRNA ligase, cytoplasmic"/>
    <property type="match status" value="1"/>
</dbReference>
<evidence type="ECO:0000256" key="2">
    <source>
        <dbReference type="ARBA" id="ARBA00013168"/>
    </source>
</evidence>
<dbReference type="InterPro" id="IPR045864">
    <property type="entry name" value="aa-tRNA-synth_II/BPL/LPL"/>
</dbReference>
<keyword evidence="17" id="KW-1185">Reference proteome</keyword>
<keyword evidence="8 15" id="KW-0862">Zinc</keyword>
<comment type="subunit">
    <text evidence="15">Monomer.</text>
</comment>
<feature type="binding site" evidence="15">
    <location>
        <position position="677"/>
    </location>
    <ligand>
        <name>Zn(2+)</name>
        <dbReference type="ChEBI" id="CHEBI:29105"/>
    </ligand>
</feature>
<protein>
    <recommendedName>
        <fullName evidence="3">Alanine--tRNA ligase</fullName>
        <ecNumber evidence="2">6.1.1.7</ecNumber>
    </recommendedName>
    <alternativeName>
        <fullName evidence="13">Alanyl-tRNA synthetase</fullName>
    </alternativeName>
</protein>
<evidence type="ECO:0000256" key="13">
    <source>
        <dbReference type="ARBA" id="ARBA00032577"/>
    </source>
</evidence>
<proteinExistence type="inferred from homology"/>
<dbReference type="GO" id="GO:0006419">
    <property type="term" value="P:alanyl-tRNA aminoacylation"/>
    <property type="evidence" value="ECO:0007669"/>
    <property type="project" value="InterPro"/>
</dbReference>
<dbReference type="CDD" id="cd00673">
    <property type="entry name" value="AlaRS_core"/>
    <property type="match status" value="1"/>
</dbReference>
<organism evidence="17 18">
    <name type="scientific">Ceratosolen solmsi marchali</name>
    <dbReference type="NCBI Taxonomy" id="326594"/>
    <lineage>
        <taxon>Eukaryota</taxon>
        <taxon>Metazoa</taxon>
        <taxon>Ecdysozoa</taxon>
        <taxon>Arthropoda</taxon>
        <taxon>Hexapoda</taxon>
        <taxon>Insecta</taxon>
        <taxon>Pterygota</taxon>
        <taxon>Neoptera</taxon>
        <taxon>Endopterygota</taxon>
        <taxon>Hymenoptera</taxon>
        <taxon>Apocrita</taxon>
        <taxon>Proctotrupomorpha</taxon>
        <taxon>Chalcidoidea</taxon>
        <taxon>Agaonidae</taxon>
        <taxon>Agaoninae</taxon>
        <taxon>Ceratosolen</taxon>
    </lineage>
</organism>
<dbReference type="HAMAP" id="MF_00036_B">
    <property type="entry name" value="Ala_tRNA_synth_B"/>
    <property type="match status" value="1"/>
</dbReference>
<comment type="domain">
    <text evidence="15">Consists of three domains; the N-terminal catalytic domain, the editing domain and the C-terminal C-Ala domain. The editing domain removes incorrectly charged amino acids, while the C-Ala domain, along with tRNA(Ala), serves as a bridge to cooperatively bring together the editing and aminoacylation centers thus stimulating deacylation of misacylated tRNAs.</text>
</comment>
<dbReference type="InterPro" id="IPR002318">
    <property type="entry name" value="Ala-tRNA-lgiase_IIc"/>
</dbReference>
<dbReference type="NCBIfam" id="TIGR00344">
    <property type="entry name" value="alaS"/>
    <property type="match status" value="1"/>
</dbReference>
<evidence type="ECO:0000313" key="18">
    <source>
        <dbReference type="RefSeq" id="XP_011496342.1"/>
    </source>
</evidence>
<dbReference type="SUPFAM" id="SSF55681">
    <property type="entry name" value="Class II aaRS and biotin synthetases"/>
    <property type="match status" value="1"/>
</dbReference>
<evidence type="ECO:0000256" key="9">
    <source>
        <dbReference type="ARBA" id="ARBA00022840"/>
    </source>
</evidence>
<evidence type="ECO:0000259" key="16">
    <source>
        <dbReference type="PROSITE" id="PS50860"/>
    </source>
</evidence>
<dbReference type="Pfam" id="PF07973">
    <property type="entry name" value="tRNA_SAD"/>
    <property type="match status" value="1"/>
</dbReference>
<dbReference type="InterPro" id="IPR018162">
    <property type="entry name" value="Ala-tRNA-ligase_IIc_anticod-bd"/>
</dbReference>
<dbReference type="PRINTS" id="PR00980">
    <property type="entry name" value="TRNASYNTHALA"/>
</dbReference>
<feature type="binding site" evidence="15">
    <location>
        <position position="788"/>
    </location>
    <ligand>
        <name>Zn(2+)</name>
        <dbReference type="ChEBI" id="CHEBI:29105"/>
    </ligand>
</feature>
<keyword evidence="9 15" id="KW-0067">ATP-binding</keyword>
<comment type="similarity">
    <text evidence="1">Belongs to the class-II aminoacyl-tRNA synthetase family. Alax-L subfamily.</text>
</comment>
<accession>A0AAJ6YE14</accession>
<dbReference type="GO" id="GO:0005524">
    <property type="term" value="F:ATP binding"/>
    <property type="evidence" value="ECO:0007669"/>
    <property type="project" value="UniProtKB-UniRule"/>
</dbReference>
<evidence type="ECO:0000256" key="10">
    <source>
        <dbReference type="ARBA" id="ARBA00022884"/>
    </source>
</evidence>
<dbReference type="InterPro" id="IPR018165">
    <property type="entry name" value="Ala-tRNA-synth_IIc_core"/>
</dbReference>
<evidence type="ECO:0000256" key="5">
    <source>
        <dbReference type="ARBA" id="ARBA00022598"/>
    </source>
</evidence>
<dbReference type="Gene3D" id="2.40.30.130">
    <property type="match status" value="1"/>
</dbReference>
<comment type="catalytic activity">
    <reaction evidence="14 15">
        <text>tRNA(Ala) + L-alanine + ATP = L-alanyl-tRNA(Ala) + AMP + diphosphate</text>
        <dbReference type="Rhea" id="RHEA:12540"/>
        <dbReference type="Rhea" id="RHEA-COMP:9657"/>
        <dbReference type="Rhea" id="RHEA-COMP:9923"/>
        <dbReference type="ChEBI" id="CHEBI:30616"/>
        <dbReference type="ChEBI" id="CHEBI:33019"/>
        <dbReference type="ChEBI" id="CHEBI:57972"/>
        <dbReference type="ChEBI" id="CHEBI:78442"/>
        <dbReference type="ChEBI" id="CHEBI:78497"/>
        <dbReference type="ChEBI" id="CHEBI:456215"/>
        <dbReference type="EC" id="6.1.1.7"/>
    </reaction>
</comment>
<dbReference type="PANTHER" id="PTHR11777">
    <property type="entry name" value="ALANYL-TRNA SYNTHETASE"/>
    <property type="match status" value="1"/>
</dbReference>
<evidence type="ECO:0000256" key="3">
    <source>
        <dbReference type="ARBA" id="ARBA00017959"/>
    </source>
</evidence>
<dbReference type="CTD" id="38595"/>
<dbReference type="Gene3D" id="3.30.930.10">
    <property type="entry name" value="Bira Bifunctional Protein, Domain 2"/>
    <property type="match status" value="1"/>
</dbReference>
<keyword evidence="6 15" id="KW-0479">Metal-binding</keyword>
<evidence type="ECO:0000256" key="11">
    <source>
        <dbReference type="ARBA" id="ARBA00022917"/>
    </source>
</evidence>
<dbReference type="SUPFAM" id="SSF55186">
    <property type="entry name" value="ThrRS/AlaRS common domain"/>
    <property type="match status" value="1"/>
</dbReference>
<dbReference type="SUPFAM" id="SSF50447">
    <property type="entry name" value="Translation proteins"/>
    <property type="match status" value="1"/>
</dbReference>
<sequence length="1041" mass="118952">MFIRRRNFVNNIIIIRRLCSNKKLFKSSKSIRNEFLDYFTKNLNHVFIRSSPVLPFNDPSIPFVNAGMNQFKGVFLGEHSPPACRAVNSQKCIRVGGKHNDLDIVGNDPYHHTFFEMLGNWSFGDYFKEDACKNALDLLVEIYGIKKDFLYVTYFSGNEKLDLKPDLECKEIWLKLGVPEDHILPFGIENNFWEMGPTGPCGPCTEIHIDHTMQSKNQAHRVNKGHDDLTELWNIVFIQFQRLPNGQIIPLRKNYIDTGMGFERLVSILQKKRSNYDTDLFQPLFNAIEKYSHAPKYQGRFGIADRDKIDYGYRMLSDHARMITVALADGMLPDKNHKLRRVLRKAIDVSEEIFKKNKLLTELSNHVAISLGDVYPEIYKNLNKIQHIIQYEEEIMKSARHAAVKNWKKIVNKRPELSTVTDTTLPGLTAGYNELQNFLKLEQKSNSLPGDFAYKLYDTYGLNMETIHQLSEIESIAFDLNAFKQVLDKVRKQSRNEADKVDTEIISDYSLNLLESANVPKTDDLSKYIYTYNDERYNFPTLKCKLLGIVLNGNLISETDTRLSIDESQAIVEATITNSGNIIESSAVINTNSEVGIILDKTNAYSPAGSQISDKGHIRVKNLLFNFEKVRKIRDYVIHIGQFGDWDEVNLEHELRIGDECHISINETNRMGLMRHHTATHLLNATLQKILPVIGQRGSSVQKDILYFECSTFGRKLSLEDLMAVENIINQTIEANIPVKTKIVNALEMLNEENLTIIPGETYPDTGIRIIEINSNILNSKEACCGTHVHMTGILKHFCIVNVKSRGSLSISLKAVTGSVARLTRLAGDNLTNRISKLENDFKTNNIELNDLEYKINSEKNELLDKKKIYPYITVQKSLEKLEILLKNIKMQERGKTRNTIEEEIKKLLESSSMPFVVHCLQPNNAYLENISLKNIIKLCPSTTPVLIIAHCKNKVKARCCVPQEHLSTLFNAKTWMEEVLQIFKSQGNTFKDEDPSFAYNMLPIQISNQDFNTLINKAVSNATKFASTYLNISNKDKPNQ</sequence>
<evidence type="ECO:0000256" key="14">
    <source>
        <dbReference type="ARBA" id="ARBA00048300"/>
    </source>
</evidence>
<name>A0AAJ6YE14_9HYME</name>
<dbReference type="KEGG" id="csol:105360981"/>
<dbReference type="PANTHER" id="PTHR11777:SF9">
    <property type="entry name" value="ALANINE--TRNA LIGASE, CYTOPLASMIC"/>
    <property type="match status" value="1"/>
</dbReference>
<dbReference type="Pfam" id="PF01411">
    <property type="entry name" value="tRNA-synt_2c"/>
    <property type="match status" value="2"/>
</dbReference>
<dbReference type="Gene3D" id="3.30.980.10">
    <property type="entry name" value="Threonyl-trna Synthetase, Chain A, domain 2"/>
    <property type="match status" value="1"/>
</dbReference>
<keyword evidence="5 15" id="KW-0436">Ligase</keyword>
<comment type="function">
    <text evidence="15">Catalyzes the attachment of alanine to tRNA(Ala) in a two-step reaction: alanine is first activated by ATP to form Ala-AMP and then transferred to the acceptor end of tRNA(Ala). Also edits incorrectly charged tRNA(Ala) via its editing domain.</text>
</comment>
<evidence type="ECO:0000256" key="6">
    <source>
        <dbReference type="ARBA" id="ARBA00022723"/>
    </source>
</evidence>
<dbReference type="SMART" id="SM00863">
    <property type="entry name" value="tRNA_SAD"/>
    <property type="match status" value="1"/>
</dbReference>
<reference evidence="18" key="1">
    <citation type="submission" date="2025-08" db="UniProtKB">
        <authorList>
            <consortium name="RefSeq"/>
        </authorList>
    </citation>
    <scope>IDENTIFICATION</scope>
</reference>
<dbReference type="FunFam" id="3.30.930.10:FF:000011">
    <property type="entry name" value="Alanine--tRNA ligase, cytoplasmic"/>
    <property type="match status" value="1"/>
</dbReference>
<dbReference type="InterPro" id="IPR018164">
    <property type="entry name" value="Ala-tRNA-synth_IIc_N"/>
</dbReference>
<evidence type="ECO:0000256" key="12">
    <source>
        <dbReference type="ARBA" id="ARBA00023146"/>
    </source>
</evidence>
<dbReference type="Proteomes" id="UP000695007">
    <property type="component" value="Unplaced"/>
</dbReference>
<dbReference type="InterPro" id="IPR018163">
    <property type="entry name" value="Thr/Ala-tRNA-synth_IIc_edit"/>
</dbReference>
<gene>
    <name evidence="18" type="primary">LOC105360981</name>
</gene>
<feature type="binding site" evidence="15">
    <location>
        <position position="681"/>
    </location>
    <ligand>
        <name>Zn(2+)</name>
        <dbReference type="ChEBI" id="CHEBI:29105"/>
    </ligand>
</feature>
<keyword evidence="7 15" id="KW-0547">Nucleotide-binding</keyword>
<dbReference type="InterPro" id="IPR012947">
    <property type="entry name" value="tRNA_SAD"/>
</dbReference>
<dbReference type="RefSeq" id="XP_011496342.1">
    <property type="nucleotide sequence ID" value="XM_011498040.1"/>
</dbReference>
<dbReference type="GO" id="GO:0005739">
    <property type="term" value="C:mitochondrion"/>
    <property type="evidence" value="ECO:0007669"/>
    <property type="project" value="TreeGrafter"/>
</dbReference>
<dbReference type="PROSITE" id="PS50860">
    <property type="entry name" value="AA_TRNA_LIGASE_II_ALA"/>
    <property type="match status" value="1"/>
</dbReference>
<keyword evidence="11 15" id="KW-0648">Protein biosynthesis</keyword>
<feature type="binding site" evidence="15">
    <location>
        <position position="784"/>
    </location>
    <ligand>
        <name>Zn(2+)</name>
        <dbReference type="ChEBI" id="CHEBI:29105"/>
    </ligand>
</feature>
<dbReference type="InterPro" id="IPR009000">
    <property type="entry name" value="Transl_B-barrel_sf"/>
</dbReference>
<dbReference type="GO" id="GO:0000049">
    <property type="term" value="F:tRNA binding"/>
    <property type="evidence" value="ECO:0007669"/>
    <property type="project" value="UniProtKB-KW"/>
</dbReference>
<evidence type="ECO:0000256" key="4">
    <source>
        <dbReference type="ARBA" id="ARBA00022555"/>
    </source>
</evidence>
<keyword evidence="12 15" id="KW-0030">Aminoacyl-tRNA synthetase</keyword>
<dbReference type="GO" id="GO:0008270">
    <property type="term" value="F:zinc ion binding"/>
    <property type="evidence" value="ECO:0007669"/>
    <property type="project" value="UniProtKB-UniRule"/>
</dbReference>
<evidence type="ECO:0000313" key="17">
    <source>
        <dbReference type="Proteomes" id="UP000695007"/>
    </source>
</evidence>
<comment type="cofactor">
    <cofactor evidence="15">
        <name>Zn(2+)</name>
        <dbReference type="ChEBI" id="CHEBI:29105"/>
    </cofactor>
    <text evidence="15">Binds 1 zinc ion per subunit.</text>
</comment>
<feature type="domain" description="Alanyl-transfer RNA synthetases family profile" evidence="16">
    <location>
        <begin position="26"/>
        <end position="821"/>
    </location>
</feature>